<evidence type="ECO:0000259" key="1">
    <source>
        <dbReference type="Pfam" id="PF13454"/>
    </source>
</evidence>
<evidence type="ECO:0000313" key="2">
    <source>
        <dbReference type="EMBL" id="RUQ84943.1"/>
    </source>
</evidence>
<dbReference type="PANTHER" id="PTHR40254:SF1">
    <property type="entry name" value="BLR0577 PROTEIN"/>
    <property type="match status" value="1"/>
</dbReference>
<gene>
    <name evidence="2" type="ORF">EKM59_08170</name>
</gene>
<name>A0A433JI45_9GAMM</name>
<dbReference type="InterPro" id="IPR052189">
    <property type="entry name" value="L-asp_N-monooxygenase_NS-form"/>
</dbReference>
<protein>
    <recommendedName>
        <fullName evidence="1">FAD-dependent urate hydroxylase HpyO/Asp monooxygenase CreE-like FAD/NAD(P)-binding domain-containing protein</fullName>
    </recommendedName>
</protein>
<reference evidence="2 3" key="1">
    <citation type="submission" date="2018-12" db="EMBL/GenBank/DDBJ databases">
        <title>Legionella sp,whole genome shotgun sequence.</title>
        <authorList>
            <person name="Wu H."/>
        </authorList>
    </citation>
    <scope>NUCLEOTIDE SEQUENCE [LARGE SCALE GENOMIC DNA]</scope>
    <source>
        <strain evidence="3">km714</strain>
    </source>
</reference>
<evidence type="ECO:0000313" key="3">
    <source>
        <dbReference type="Proteomes" id="UP000288012"/>
    </source>
</evidence>
<keyword evidence="3" id="KW-1185">Reference proteome</keyword>
<dbReference type="AlphaFoldDB" id="A0A433JI45"/>
<comment type="caution">
    <text evidence="2">The sequence shown here is derived from an EMBL/GenBank/DDBJ whole genome shotgun (WGS) entry which is preliminary data.</text>
</comment>
<accession>A0A433JI45</accession>
<proteinExistence type="predicted"/>
<sequence length="120" mass="13897">MEERKTLAVVGCGASAVVFLRSFIQECKIKQINNINLTIFEPASILGTGLAYQMDLHNLILNRPANTMSSNIYKIDEYYQWMKKKLNHAKQENLIFPSDNYFYTSRSFFGGYLAEMLKKR</sequence>
<dbReference type="RefSeq" id="WP_126954341.1">
    <property type="nucleotide sequence ID" value="NZ_RZGR01000024.1"/>
</dbReference>
<organism evidence="2 3">
    <name type="scientific">Legionella septentrionalis</name>
    <dbReference type="NCBI Taxonomy" id="2498109"/>
    <lineage>
        <taxon>Bacteria</taxon>
        <taxon>Pseudomonadati</taxon>
        <taxon>Pseudomonadota</taxon>
        <taxon>Gammaproteobacteria</taxon>
        <taxon>Legionellales</taxon>
        <taxon>Legionellaceae</taxon>
        <taxon>Legionella</taxon>
    </lineage>
</organism>
<feature type="domain" description="FAD-dependent urate hydroxylase HpyO/Asp monooxygenase CreE-like FAD/NAD(P)-binding" evidence="1">
    <location>
        <begin position="8"/>
        <end position="118"/>
    </location>
</feature>
<dbReference type="EMBL" id="RZGR01000024">
    <property type="protein sequence ID" value="RUQ84943.1"/>
    <property type="molecule type" value="Genomic_DNA"/>
</dbReference>
<dbReference type="InterPro" id="IPR038732">
    <property type="entry name" value="HpyO/CreE_NAD-binding"/>
</dbReference>
<dbReference type="PANTHER" id="PTHR40254">
    <property type="entry name" value="BLR0577 PROTEIN"/>
    <property type="match status" value="1"/>
</dbReference>
<dbReference type="Pfam" id="PF13454">
    <property type="entry name" value="NAD_binding_9"/>
    <property type="match status" value="1"/>
</dbReference>
<dbReference type="Proteomes" id="UP000288012">
    <property type="component" value="Unassembled WGS sequence"/>
</dbReference>